<dbReference type="EMBL" id="BK032555">
    <property type="protein sequence ID" value="DAF47478.1"/>
    <property type="molecule type" value="Genomic_DNA"/>
</dbReference>
<name>A0A8S5S965_9VIRU</name>
<evidence type="ECO:0000313" key="1">
    <source>
        <dbReference type="EMBL" id="DAF47478.1"/>
    </source>
</evidence>
<sequence>MLIRRLRIAFKATLTQCLDKLKDIIESEVYEAYEGDWAKAGLRTYQFENSFYKRNTKVVANEIIGGIEQNFSIMKKIPLKNGITIHKDKRQLAEIIETGIGYTIGNPPARPFWSKFETWLYANAYDIFKNECSKVGLKGVFTSYD</sequence>
<organism evidence="1">
    <name type="scientific">Phage sp. ctGns7</name>
    <dbReference type="NCBI Taxonomy" id="2828003"/>
    <lineage>
        <taxon>Viruses</taxon>
    </lineage>
</organism>
<reference evidence="1" key="1">
    <citation type="journal article" date="2021" name="Proc. Natl. Acad. Sci. U.S.A.">
        <title>A Catalog of Tens of Thousands of Viruses from Human Metagenomes Reveals Hidden Associations with Chronic Diseases.</title>
        <authorList>
            <person name="Tisza M.J."/>
            <person name="Buck C.B."/>
        </authorList>
    </citation>
    <scope>NUCLEOTIDE SEQUENCE</scope>
    <source>
        <strain evidence="1">CtGns7</strain>
    </source>
</reference>
<protein>
    <submittedName>
        <fullName evidence="1">Uncharacterized protein</fullName>
    </submittedName>
</protein>
<accession>A0A8S5S965</accession>
<proteinExistence type="predicted"/>